<dbReference type="GO" id="GO:0022857">
    <property type="term" value="F:transmembrane transporter activity"/>
    <property type="evidence" value="ECO:0007669"/>
    <property type="project" value="InterPro"/>
</dbReference>
<evidence type="ECO:0000313" key="9">
    <source>
        <dbReference type="Proteomes" id="UP001174936"/>
    </source>
</evidence>
<evidence type="ECO:0000256" key="1">
    <source>
        <dbReference type="ARBA" id="ARBA00004141"/>
    </source>
</evidence>
<evidence type="ECO:0000256" key="6">
    <source>
        <dbReference type="SAM" id="MobiDB-lite"/>
    </source>
</evidence>
<dbReference type="Pfam" id="PF00854">
    <property type="entry name" value="PTR2"/>
    <property type="match status" value="1"/>
</dbReference>
<dbReference type="AlphaFoldDB" id="A0AA40CX88"/>
<evidence type="ECO:0000256" key="4">
    <source>
        <dbReference type="ARBA" id="ARBA00022989"/>
    </source>
</evidence>
<dbReference type="SUPFAM" id="SSF103473">
    <property type="entry name" value="MFS general substrate transporter"/>
    <property type="match status" value="1"/>
</dbReference>
<feature type="region of interest" description="Disordered" evidence="6">
    <location>
        <begin position="1"/>
        <end position="20"/>
    </location>
</feature>
<evidence type="ECO:0000256" key="2">
    <source>
        <dbReference type="ARBA" id="ARBA00005982"/>
    </source>
</evidence>
<dbReference type="Gene3D" id="1.20.1250.20">
    <property type="entry name" value="MFS general substrate transporter like domains"/>
    <property type="match status" value="1"/>
</dbReference>
<evidence type="ECO:0000256" key="7">
    <source>
        <dbReference type="SAM" id="Phobius"/>
    </source>
</evidence>
<evidence type="ECO:0000313" key="8">
    <source>
        <dbReference type="EMBL" id="KAK0654920.1"/>
    </source>
</evidence>
<gene>
    <name evidence="8" type="ORF">B0T16DRAFT_319580</name>
</gene>
<protein>
    <submittedName>
        <fullName evidence="8">Uncharacterized protein</fullName>
    </submittedName>
</protein>
<dbReference type="GO" id="GO:0016020">
    <property type="term" value="C:membrane"/>
    <property type="evidence" value="ECO:0007669"/>
    <property type="project" value="UniProtKB-SubCell"/>
</dbReference>
<comment type="subcellular location">
    <subcellularLocation>
        <location evidence="1">Membrane</location>
        <topology evidence="1">Multi-pass membrane protein</topology>
    </subcellularLocation>
</comment>
<dbReference type="EMBL" id="JAULSV010000001">
    <property type="protein sequence ID" value="KAK0654920.1"/>
    <property type="molecule type" value="Genomic_DNA"/>
</dbReference>
<feature type="transmembrane region" description="Helical" evidence="7">
    <location>
        <begin position="392"/>
        <end position="414"/>
    </location>
</feature>
<reference evidence="8" key="1">
    <citation type="submission" date="2023-06" db="EMBL/GenBank/DDBJ databases">
        <title>Genome-scale phylogeny and comparative genomics of the fungal order Sordariales.</title>
        <authorList>
            <consortium name="Lawrence Berkeley National Laboratory"/>
            <person name="Hensen N."/>
            <person name="Bonometti L."/>
            <person name="Westerberg I."/>
            <person name="Brannstrom I.O."/>
            <person name="Guillou S."/>
            <person name="Cros-Aarteil S."/>
            <person name="Calhoun S."/>
            <person name="Haridas S."/>
            <person name="Kuo A."/>
            <person name="Mondo S."/>
            <person name="Pangilinan J."/>
            <person name="Riley R."/>
            <person name="Labutti K."/>
            <person name="Andreopoulos B."/>
            <person name="Lipzen A."/>
            <person name="Chen C."/>
            <person name="Yanf M."/>
            <person name="Daum C."/>
            <person name="Ng V."/>
            <person name="Clum A."/>
            <person name="Steindorff A."/>
            <person name="Ohm R."/>
            <person name="Martin F."/>
            <person name="Silar P."/>
            <person name="Natvig D."/>
            <person name="Lalanne C."/>
            <person name="Gautier V."/>
            <person name="Ament-Velasquez S.L."/>
            <person name="Kruys A."/>
            <person name="Hutchinson M.I."/>
            <person name="Powell A.J."/>
            <person name="Barry K."/>
            <person name="Miller A.N."/>
            <person name="Grigoriev I.V."/>
            <person name="Debuchy R."/>
            <person name="Gladieux P."/>
            <person name="Thoren M.H."/>
            <person name="Johannesson H."/>
        </authorList>
    </citation>
    <scope>NUCLEOTIDE SEQUENCE</scope>
    <source>
        <strain evidence="8">SMH2532-1</strain>
    </source>
</reference>
<feature type="transmembrane region" description="Helical" evidence="7">
    <location>
        <begin position="357"/>
        <end position="380"/>
    </location>
</feature>
<comment type="caution">
    <text evidence="8">The sequence shown here is derived from an EMBL/GenBank/DDBJ whole genome shotgun (WGS) entry which is preliminary data.</text>
</comment>
<keyword evidence="9" id="KW-1185">Reference proteome</keyword>
<feature type="transmembrane region" description="Helical" evidence="7">
    <location>
        <begin position="479"/>
        <end position="499"/>
    </location>
</feature>
<keyword evidence="5 7" id="KW-0472">Membrane</keyword>
<feature type="transmembrane region" description="Helical" evidence="7">
    <location>
        <begin position="505"/>
        <end position="524"/>
    </location>
</feature>
<organism evidence="8 9">
    <name type="scientific">Cercophora newfieldiana</name>
    <dbReference type="NCBI Taxonomy" id="92897"/>
    <lineage>
        <taxon>Eukaryota</taxon>
        <taxon>Fungi</taxon>
        <taxon>Dikarya</taxon>
        <taxon>Ascomycota</taxon>
        <taxon>Pezizomycotina</taxon>
        <taxon>Sordariomycetes</taxon>
        <taxon>Sordariomycetidae</taxon>
        <taxon>Sordariales</taxon>
        <taxon>Lasiosphaeriaceae</taxon>
        <taxon>Cercophora</taxon>
    </lineage>
</organism>
<dbReference type="PANTHER" id="PTHR11654">
    <property type="entry name" value="OLIGOPEPTIDE TRANSPORTER-RELATED"/>
    <property type="match status" value="1"/>
</dbReference>
<feature type="transmembrane region" description="Helical" evidence="7">
    <location>
        <begin position="318"/>
        <end position="337"/>
    </location>
</feature>
<dbReference type="InterPro" id="IPR000109">
    <property type="entry name" value="POT_fam"/>
</dbReference>
<dbReference type="InterPro" id="IPR036259">
    <property type="entry name" value="MFS_trans_sf"/>
</dbReference>
<feature type="compositionally biased region" description="Basic and acidic residues" evidence="6">
    <location>
        <begin position="571"/>
        <end position="590"/>
    </location>
</feature>
<keyword evidence="3 7" id="KW-0812">Transmembrane</keyword>
<evidence type="ECO:0000256" key="3">
    <source>
        <dbReference type="ARBA" id="ARBA00022692"/>
    </source>
</evidence>
<feature type="transmembrane region" description="Helical" evidence="7">
    <location>
        <begin position="197"/>
        <end position="215"/>
    </location>
</feature>
<feature type="transmembrane region" description="Helical" evidence="7">
    <location>
        <begin position="446"/>
        <end position="467"/>
    </location>
</feature>
<accession>A0AA40CX88</accession>
<evidence type="ECO:0000256" key="5">
    <source>
        <dbReference type="ARBA" id="ARBA00023136"/>
    </source>
</evidence>
<name>A0AA40CX88_9PEZI</name>
<feature type="transmembrane region" description="Helical" evidence="7">
    <location>
        <begin position="94"/>
        <end position="117"/>
    </location>
</feature>
<feature type="transmembrane region" description="Helical" evidence="7">
    <location>
        <begin position="152"/>
        <end position="177"/>
    </location>
</feature>
<feature type="transmembrane region" description="Helical" evidence="7">
    <location>
        <begin position="235"/>
        <end position="257"/>
    </location>
</feature>
<feature type="region of interest" description="Disordered" evidence="6">
    <location>
        <begin position="552"/>
        <end position="590"/>
    </location>
</feature>
<proteinExistence type="inferred from homology"/>
<comment type="similarity">
    <text evidence="2">Belongs to the major facilitator superfamily. Proton-dependent oligopeptide transporter (POT/PTR) (TC 2.A.17) family.</text>
</comment>
<dbReference type="Proteomes" id="UP001174936">
    <property type="component" value="Unassembled WGS sequence"/>
</dbReference>
<keyword evidence="4 7" id="KW-1133">Transmembrane helix</keyword>
<sequence length="590" mass="63418">MDEVAHSGPDAPAPLPSSPTLGIRREATQAEIDSLPHVADRVPFAAWAVILAGAAERFTYFGIISPWQNHMQNPRGNGALPGILGLGQSTAVNIYNAFFLFSFLTPTLFALVADLWLGRFKTLMGGLGLYLAGCVILTTTSLPSALDRGAGVGGLAASLILIGLGAGAVKATFFALLGDQYVQRKPQLEERKNGKRVIIDGSMTLTLMYNAYYWFTNVASLSSIPVTFLEVHFDFWVAYLLAASALALCLLLFVFWAGKLVKFVPQGSVLPKAARALACAARSGFKLERAKPSYQQTNHGRTVPWSEELVDELGRGLIACRVIFSLVVFYLCISQLYNNLISQAGQVNLSGVPNDMIQAFSGVGCIIFGPILQAMYGLLGRHGINFPPIARMTTGFIFCAAAMAYAAGFQHLIYSTGPCFEQPLACEASSGGTIPNHVSVWVQLPVYALMAIGEIFTYVTAFEYAYNKAPKEIKTVVQALTQLTACVASALGMAISPVARDPYMVIFYSCLAGAMALTAVLFWWRFAKYDRIDAQLNESSYADNSADVVVVSSPSLSSDPEKKSSGGPVPEKGEVEVETSRAPRGSADAR</sequence>
<feature type="transmembrane region" description="Helical" evidence="7">
    <location>
        <begin position="129"/>
        <end position="146"/>
    </location>
</feature>